<dbReference type="InterPro" id="IPR013149">
    <property type="entry name" value="ADH-like_C"/>
</dbReference>
<accession>A0A2R4XII4</accession>
<dbReference type="InterPro" id="IPR011032">
    <property type="entry name" value="GroES-like_sf"/>
</dbReference>
<evidence type="ECO:0000256" key="2">
    <source>
        <dbReference type="ARBA" id="ARBA00008072"/>
    </source>
</evidence>
<dbReference type="Pfam" id="PF00107">
    <property type="entry name" value="ADH_zinc_N"/>
    <property type="match status" value="1"/>
</dbReference>
<dbReference type="Gene3D" id="3.40.50.720">
    <property type="entry name" value="NAD(P)-binding Rossmann-like Domain"/>
    <property type="match status" value="1"/>
</dbReference>
<dbReference type="OrthoDB" id="9771084at2"/>
<keyword evidence="6" id="KW-0560">Oxidoreductase</keyword>
<evidence type="ECO:0000256" key="6">
    <source>
        <dbReference type="ARBA" id="ARBA00023002"/>
    </source>
</evidence>
<dbReference type="SUPFAM" id="SSF50129">
    <property type="entry name" value="GroES-like"/>
    <property type="match status" value="1"/>
</dbReference>
<dbReference type="SMART" id="SM00829">
    <property type="entry name" value="PKS_ER"/>
    <property type="match status" value="1"/>
</dbReference>
<evidence type="ECO:0000313" key="8">
    <source>
        <dbReference type="EMBL" id="AWB33591.1"/>
    </source>
</evidence>
<reference evidence="8 9" key="1">
    <citation type="submission" date="2018-04" db="EMBL/GenBank/DDBJ databases">
        <title>Bordetella sp. HZ20 isolated from seawater.</title>
        <authorList>
            <person name="Sun C."/>
        </authorList>
    </citation>
    <scope>NUCLEOTIDE SEQUENCE [LARGE SCALE GENOMIC DNA]</scope>
    <source>
        <strain evidence="8 9">HZ20</strain>
    </source>
</reference>
<comment type="similarity">
    <text evidence="2">Belongs to the zinc-containing alcohol dehydrogenase family.</text>
</comment>
<dbReference type="KEGG" id="boz:DBV39_07575"/>
<dbReference type="InterPro" id="IPR020843">
    <property type="entry name" value="ER"/>
</dbReference>
<evidence type="ECO:0000256" key="1">
    <source>
        <dbReference type="ARBA" id="ARBA00001947"/>
    </source>
</evidence>
<dbReference type="Pfam" id="PF08240">
    <property type="entry name" value="ADH_N"/>
    <property type="match status" value="1"/>
</dbReference>
<keyword evidence="9" id="KW-1185">Reference proteome</keyword>
<dbReference type="CDD" id="cd08240">
    <property type="entry name" value="6_hydroxyhexanoate_dh_like"/>
    <property type="match status" value="1"/>
</dbReference>
<keyword evidence="4" id="KW-0479">Metal-binding</keyword>
<dbReference type="InterPro" id="IPR036291">
    <property type="entry name" value="NAD(P)-bd_dom_sf"/>
</dbReference>
<dbReference type="PANTHER" id="PTHR42940:SF8">
    <property type="entry name" value="VACUOLAR PROTEIN SORTING-ASSOCIATED PROTEIN 11"/>
    <property type="match status" value="1"/>
</dbReference>
<evidence type="ECO:0000259" key="7">
    <source>
        <dbReference type="SMART" id="SM00829"/>
    </source>
</evidence>
<feature type="domain" description="Enoyl reductase (ER)" evidence="7">
    <location>
        <begin position="20"/>
        <end position="358"/>
    </location>
</feature>
<dbReference type="GO" id="GO:0046872">
    <property type="term" value="F:metal ion binding"/>
    <property type="evidence" value="ECO:0007669"/>
    <property type="project" value="UniProtKB-KW"/>
</dbReference>
<dbReference type="RefSeq" id="WP_108621020.1">
    <property type="nucleotide sequence ID" value="NZ_CP028901.1"/>
</dbReference>
<organism evidence="8 9">
    <name type="scientific">Orrella marina</name>
    <dbReference type="NCBI Taxonomy" id="2163011"/>
    <lineage>
        <taxon>Bacteria</taxon>
        <taxon>Pseudomonadati</taxon>
        <taxon>Pseudomonadota</taxon>
        <taxon>Betaproteobacteria</taxon>
        <taxon>Burkholderiales</taxon>
        <taxon>Alcaligenaceae</taxon>
        <taxon>Orrella</taxon>
    </lineage>
</organism>
<dbReference type="Proteomes" id="UP000244571">
    <property type="component" value="Chromosome"/>
</dbReference>
<comment type="cofactor">
    <cofactor evidence="1">
        <name>Zn(2+)</name>
        <dbReference type="ChEBI" id="CHEBI:29105"/>
    </cofactor>
</comment>
<dbReference type="EMBL" id="CP028901">
    <property type="protein sequence ID" value="AWB33591.1"/>
    <property type="molecule type" value="Genomic_DNA"/>
</dbReference>
<sequence>MQTAIERPSSYVRYEFKEFGGKIFAAEHELPKVSGNEILVKTDFCGVCHSDVHIHEGFYGLGDGKKLTLEDRGIRLPVTLGHEVIGTVADVADNGDQSMVGKQFLVYPWVGCGECHECTTDQENLCTKPASLGVFRPGGYAQYLVVPHRRHLVDVTGLDPARASMLACSGLTVYSAIKKVLPVADVDSVVVIGCGGLGQLAIRMLSAMGIKNIHAVDISADKREIAKESGAKHAYDPTEDGVSQKILSETNNRTYAVLDFVGNEQSVNLGLSVLKKGSKLVIVGLHGGELRYPIPVIITKAISVIGSYTGSLGELKELVKFAHGNNFTDIPLEIRNLDQADSAVNDLEQGKVKGRIILQNK</sequence>
<dbReference type="Gene3D" id="3.90.180.10">
    <property type="entry name" value="Medium-chain alcohol dehydrogenases, catalytic domain"/>
    <property type="match status" value="1"/>
</dbReference>
<keyword evidence="5" id="KW-0862">Zinc</keyword>
<name>A0A2R4XII4_9BURK</name>
<dbReference type="PANTHER" id="PTHR42940">
    <property type="entry name" value="ALCOHOL DEHYDROGENASE 1-RELATED"/>
    <property type="match status" value="1"/>
</dbReference>
<dbReference type="GO" id="GO:0004022">
    <property type="term" value="F:alcohol dehydrogenase (NAD+) activity"/>
    <property type="evidence" value="ECO:0007669"/>
    <property type="project" value="UniProtKB-EC"/>
</dbReference>
<dbReference type="AlphaFoldDB" id="A0A2R4XII4"/>
<dbReference type="SUPFAM" id="SSF51735">
    <property type="entry name" value="NAD(P)-binding Rossmann-fold domains"/>
    <property type="match status" value="1"/>
</dbReference>
<proteinExistence type="inferred from homology"/>
<dbReference type="InterPro" id="IPR013154">
    <property type="entry name" value="ADH-like_N"/>
</dbReference>
<evidence type="ECO:0000313" key="9">
    <source>
        <dbReference type="Proteomes" id="UP000244571"/>
    </source>
</evidence>
<evidence type="ECO:0000256" key="5">
    <source>
        <dbReference type="ARBA" id="ARBA00022833"/>
    </source>
</evidence>
<dbReference type="GO" id="GO:0005737">
    <property type="term" value="C:cytoplasm"/>
    <property type="evidence" value="ECO:0007669"/>
    <property type="project" value="TreeGrafter"/>
</dbReference>
<gene>
    <name evidence="8" type="ORF">DBV39_07575</name>
</gene>
<evidence type="ECO:0000256" key="4">
    <source>
        <dbReference type="ARBA" id="ARBA00022723"/>
    </source>
</evidence>
<dbReference type="EC" id="1.1.1.1" evidence="3"/>
<evidence type="ECO:0000256" key="3">
    <source>
        <dbReference type="ARBA" id="ARBA00013190"/>
    </source>
</evidence>
<protein>
    <recommendedName>
        <fullName evidence="3">alcohol dehydrogenase</fullName>
        <ecNumber evidence="3">1.1.1.1</ecNumber>
    </recommendedName>
</protein>